<proteinExistence type="predicted"/>
<gene>
    <name evidence="3" type="ORF">KSZ_32580</name>
</gene>
<sequence length="340" mass="39424">MEKYSDSSRYINCELLQNQQALSSTNSELLKAFLGTARFVVLDEAQEIPGIGKILKILVDTFPQLQILATGSSSFDLAQTISEPLTGRTRQYTLYPLSLEEVVTAHDMVMAQARLETILRMGLYPSVFTSSGEDEAREELHDIASKYLYKDILKFKELKRADIVVNLLQALALQLGNEVSYFELATLLKENHHTVRTYIELLEQCFIIFRLRSFSRNLRKEIGTAFKVYFYDLGIRNMLINNFNPLRIRTDVGALWENFCVVERLKRNQNHRQFPNTYFWRTYDQKEIDYLEETGGKLHAFEFKWSSGAKVKQPDEFFATYPGSTFSLIHKDNWPSFLLS</sequence>
<evidence type="ECO:0000259" key="1">
    <source>
        <dbReference type="Pfam" id="PF13173"/>
    </source>
</evidence>
<dbReference type="EMBL" id="BNJJ01000008">
    <property type="protein sequence ID" value="GHO85252.1"/>
    <property type="molecule type" value="Genomic_DNA"/>
</dbReference>
<feature type="domain" description="DUF4143" evidence="2">
    <location>
        <begin position="150"/>
        <end position="306"/>
    </location>
</feature>
<evidence type="ECO:0000313" key="4">
    <source>
        <dbReference type="Proteomes" id="UP000635565"/>
    </source>
</evidence>
<feature type="domain" description="AAA" evidence="1">
    <location>
        <begin position="5"/>
        <end position="102"/>
    </location>
</feature>
<keyword evidence="4" id="KW-1185">Reference proteome</keyword>
<reference evidence="3 4" key="1">
    <citation type="journal article" date="2021" name="Int. J. Syst. Evol. Microbiol.">
        <title>Reticulibacter mediterranei gen. nov., sp. nov., within the new family Reticulibacteraceae fam. nov., and Ktedonospora formicarum gen. nov., sp. nov., Ktedonobacter robiniae sp. nov., Dictyobacter formicarum sp. nov. and Dictyobacter arantiisoli sp. nov., belonging to the class Ktedonobacteria.</title>
        <authorList>
            <person name="Yabe S."/>
            <person name="Zheng Y."/>
            <person name="Wang C.M."/>
            <person name="Sakai Y."/>
            <person name="Abe K."/>
            <person name="Yokota A."/>
            <person name="Donadio S."/>
            <person name="Cavaletti L."/>
            <person name="Monciardini P."/>
        </authorList>
    </citation>
    <scope>NUCLEOTIDE SEQUENCE [LARGE SCALE GENOMIC DNA]</scope>
    <source>
        <strain evidence="3 4">SOSP1-9</strain>
    </source>
</reference>
<comment type="caution">
    <text evidence="3">The sequence shown here is derived from an EMBL/GenBank/DDBJ whole genome shotgun (WGS) entry which is preliminary data.</text>
</comment>
<evidence type="ECO:0000313" key="3">
    <source>
        <dbReference type="EMBL" id="GHO85252.1"/>
    </source>
</evidence>
<dbReference type="InterPro" id="IPR027417">
    <property type="entry name" value="P-loop_NTPase"/>
</dbReference>
<name>A0ABQ3VH35_9CHLR</name>
<evidence type="ECO:0000259" key="2">
    <source>
        <dbReference type="Pfam" id="PF13635"/>
    </source>
</evidence>
<dbReference type="PANTHER" id="PTHR43566">
    <property type="entry name" value="CONSERVED PROTEIN"/>
    <property type="match status" value="1"/>
</dbReference>
<organism evidence="3 4">
    <name type="scientific">Dictyobacter formicarum</name>
    <dbReference type="NCBI Taxonomy" id="2778368"/>
    <lineage>
        <taxon>Bacteria</taxon>
        <taxon>Bacillati</taxon>
        <taxon>Chloroflexota</taxon>
        <taxon>Ktedonobacteria</taxon>
        <taxon>Ktedonobacterales</taxon>
        <taxon>Dictyobacteraceae</taxon>
        <taxon>Dictyobacter</taxon>
    </lineage>
</organism>
<dbReference type="PANTHER" id="PTHR43566:SF1">
    <property type="entry name" value="AAA+ ATPASE DOMAIN-CONTAINING PROTEIN"/>
    <property type="match status" value="1"/>
</dbReference>
<protein>
    <submittedName>
        <fullName evidence="3">ATPase</fullName>
    </submittedName>
</protein>
<dbReference type="SUPFAM" id="SSF52540">
    <property type="entry name" value="P-loop containing nucleoside triphosphate hydrolases"/>
    <property type="match status" value="1"/>
</dbReference>
<dbReference type="InterPro" id="IPR025420">
    <property type="entry name" value="DUF4143"/>
</dbReference>
<dbReference type="InterPro" id="IPR041682">
    <property type="entry name" value="AAA_14"/>
</dbReference>
<dbReference type="Pfam" id="PF13173">
    <property type="entry name" value="AAA_14"/>
    <property type="match status" value="1"/>
</dbReference>
<dbReference type="Pfam" id="PF13635">
    <property type="entry name" value="DUF4143"/>
    <property type="match status" value="1"/>
</dbReference>
<accession>A0ABQ3VH35</accession>
<dbReference type="Proteomes" id="UP000635565">
    <property type="component" value="Unassembled WGS sequence"/>
</dbReference>